<keyword evidence="11" id="KW-1185">Reference proteome</keyword>
<accession>A0A7W9DP49</accession>
<gene>
    <name evidence="6" type="primary">rplE</name>
    <name evidence="10" type="ORF">BJ981_000624</name>
</gene>
<evidence type="ECO:0000256" key="6">
    <source>
        <dbReference type="HAMAP-Rule" id="MF_01333"/>
    </source>
</evidence>
<evidence type="ECO:0000313" key="10">
    <source>
        <dbReference type="EMBL" id="MBB5624925.1"/>
    </source>
</evidence>
<evidence type="ECO:0000256" key="3">
    <source>
        <dbReference type="ARBA" id="ARBA00023274"/>
    </source>
</evidence>
<dbReference type="InterPro" id="IPR031310">
    <property type="entry name" value="Ribosomal_uL5_N"/>
</dbReference>
<feature type="domain" description="Large ribosomal subunit protein uL5 C-terminal" evidence="9">
    <location>
        <begin position="95"/>
        <end position="188"/>
    </location>
</feature>
<dbReference type="NCBIfam" id="NF000585">
    <property type="entry name" value="PRK00010.1"/>
    <property type="match status" value="1"/>
</dbReference>
<dbReference type="PANTHER" id="PTHR11994">
    <property type="entry name" value="60S RIBOSOMAL PROTEIN L11-RELATED"/>
    <property type="match status" value="1"/>
</dbReference>
<feature type="domain" description="Large ribosomal subunit protein uL5 N-terminal" evidence="8">
    <location>
        <begin position="35"/>
        <end position="91"/>
    </location>
</feature>
<keyword evidence="6" id="KW-0699">rRNA-binding</keyword>
<dbReference type="GO" id="GO:0006412">
    <property type="term" value="P:translation"/>
    <property type="evidence" value="ECO:0007669"/>
    <property type="project" value="UniProtKB-UniRule"/>
</dbReference>
<dbReference type="Pfam" id="PF00281">
    <property type="entry name" value="Ribosomal_L5"/>
    <property type="match status" value="1"/>
</dbReference>
<evidence type="ECO:0000313" key="11">
    <source>
        <dbReference type="Proteomes" id="UP000588112"/>
    </source>
</evidence>
<name>A0A7W9DP49_9ACTN</name>
<dbReference type="AlphaFoldDB" id="A0A7W9DP49"/>
<dbReference type="Pfam" id="PF00673">
    <property type="entry name" value="Ribosomal_L5_C"/>
    <property type="match status" value="1"/>
</dbReference>
<reference evidence="10 11" key="1">
    <citation type="submission" date="2020-08" db="EMBL/GenBank/DDBJ databases">
        <title>Sequencing the genomes of 1000 actinobacteria strains.</title>
        <authorList>
            <person name="Klenk H.-P."/>
        </authorList>
    </citation>
    <scope>NUCLEOTIDE SEQUENCE [LARGE SCALE GENOMIC DNA]</scope>
    <source>
        <strain evidence="10 11">DSM 45790</strain>
    </source>
</reference>
<proteinExistence type="inferred from homology"/>
<comment type="subunit">
    <text evidence="6">Part of the 50S ribosomal subunit; part of the 5S rRNA/L5/L18/L25 subcomplex. Contacts the 5S rRNA and the P site tRNA. Forms a bridge to the 30S subunit in the 70S ribosome.</text>
</comment>
<keyword evidence="6" id="KW-0820">tRNA-binding</keyword>
<comment type="similarity">
    <text evidence="1 6 7">Belongs to the universal ribosomal protein uL5 family.</text>
</comment>
<dbReference type="InterPro" id="IPR022803">
    <property type="entry name" value="Ribosomal_uL5_dom_sf"/>
</dbReference>
<dbReference type="GO" id="GO:0005840">
    <property type="term" value="C:ribosome"/>
    <property type="evidence" value="ECO:0007669"/>
    <property type="project" value="UniProtKB-KW"/>
</dbReference>
<dbReference type="GO" id="GO:1990904">
    <property type="term" value="C:ribonucleoprotein complex"/>
    <property type="evidence" value="ECO:0007669"/>
    <property type="project" value="UniProtKB-KW"/>
</dbReference>
<dbReference type="GO" id="GO:0003735">
    <property type="term" value="F:structural constituent of ribosome"/>
    <property type="evidence" value="ECO:0007669"/>
    <property type="project" value="InterPro"/>
</dbReference>
<evidence type="ECO:0000256" key="2">
    <source>
        <dbReference type="ARBA" id="ARBA00022980"/>
    </source>
</evidence>
<evidence type="ECO:0000256" key="1">
    <source>
        <dbReference type="ARBA" id="ARBA00008553"/>
    </source>
</evidence>
<dbReference type="FunFam" id="3.30.1440.10:FF:000001">
    <property type="entry name" value="50S ribosomal protein L5"/>
    <property type="match status" value="1"/>
</dbReference>
<comment type="function">
    <text evidence="6">This is 1 of the proteins that bind and probably mediate the attachment of the 5S RNA into the large ribosomal subunit, where it forms part of the central protuberance. In the 70S ribosome it contacts protein S13 of the 30S subunit (bridge B1b), connecting the 2 subunits; this bridge is implicated in subunit movement. Contacts the P site tRNA; the 5S rRNA and some of its associated proteins might help stabilize positioning of ribosome-bound tRNAs.</text>
</comment>
<dbReference type="SUPFAM" id="SSF55282">
    <property type="entry name" value="RL5-like"/>
    <property type="match status" value="1"/>
</dbReference>
<protein>
    <recommendedName>
        <fullName evidence="4 6">Large ribosomal subunit protein uL5</fullName>
    </recommendedName>
</protein>
<dbReference type="GO" id="GO:0000049">
    <property type="term" value="F:tRNA binding"/>
    <property type="evidence" value="ECO:0007669"/>
    <property type="project" value="UniProtKB-UniRule"/>
</dbReference>
<dbReference type="InterPro" id="IPR020930">
    <property type="entry name" value="Ribosomal_uL5_bac-type"/>
</dbReference>
<dbReference type="PIRSF" id="PIRSF002161">
    <property type="entry name" value="Ribosomal_L5"/>
    <property type="match status" value="1"/>
</dbReference>
<sequence>MTATTTETERPAPRLKLRYREEIADKLREQFGIANVMQIPKLTKIKVNMGVGEAARDSKLIEGAVRDLTAITGQKPAVAHARKSIAQFKLREGMPIGAHVTLRGDRMWEFLDRLLSLALPRIRDFRGLSPKQFDGNGNYTFGLTEQVMFHEVDPDRVDRQRGMDITVVTTATNDEQGRALLKLLGFPFKEA</sequence>
<evidence type="ECO:0000259" key="8">
    <source>
        <dbReference type="Pfam" id="PF00281"/>
    </source>
</evidence>
<evidence type="ECO:0000259" key="9">
    <source>
        <dbReference type="Pfam" id="PF00673"/>
    </source>
</evidence>
<dbReference type="RefSeq" id="WP_184608217.1">
    <property type="nucleotide sequence ID" value="NZ_BOOS01000065.1"/>
</dbReference>
<dbReference type="InterPro" id="IPR031309">
    <property type="entry name" value="Ribosomal_uL5_C"/>
</dbReference>
<keyword evidence="6" id="KW-0694">RNA-binding</keyword>
<dbReference type="InterPro" id="IPR002132">
    <property type="entry name" value="Ribosomal_uL5"/>
</dbReference>
<dbReference type="EMBL" id="JACHBR010000001">
    <property type="protein sequence ID" value="MBB5624925.1"/>
    <property type="molecule type" value="Genomic_DNA"/>
</dbReference>
<organism evidence="10 11">
    <name type="scientific">Sphaerisporangium krabiense</name>
    <dbReference type="NCBI Taxonomy" id="763782"/>
    <lineage>
        <taxon>Bacteria</taxon>
        <taxon>Bacillati</taxon>
        <taxon>Actinomycetota</taxon>
        <taxon>Actinomycetes</taxon>
        <taxon>Streptosporangiales</taxon>
        <taxon>Streptosporangiaceae</taxon>
        <taxon>Sphaerisporangium</taxon>
    </lineage>
</organism>
<dbReference type="GO" id="GO:0019843">
    <property type="term" value="F:rRNA binding"/>
    <property type="evidence" value="ECO:0007669"/>
    <property type="project" value="UniProtKB-UniRule"/>
</dbReference>
<keyword evidence="3 6" id="KW-0687">Ribonucleoprotein</keyword>
<dbReference type="HAMAP" id="MF_01333_B">
    <property type="entry name" value="Ribosomal_uL5_B"/>
    <property type="match status" value="1"/>
</dbReference>
<dbReference type="Gene3D" id="3.30.1440.10">
    <property type="match status" value="1"/>
</dbReference>
<evidence type="ECO:0000256" key="7">
    <source>
        <dbReference type="RuleBase" id="RU003930"/>
    </source>
</evidence>
<comment type="caution">
    <text evidence="10">The sequence shown here is derived from an EMBL/GenBank/DDBJ whole genome shotgun (WGS) entry which is preliminary data.</text>
</comment>
<evidence type="ECO:0000256" key="4">
    <source>
        <dbReference type="ARBA" id="ARBA00035245"/>
    </source>
</evidence>
<keyword evidence="2 6" id="KW-0689">Ribosomal protein</keyword>
<comment type="function">
    <text evidence="5">This is one of the proteins that bind and probably mediate the attachment of the 5S RNA into the large ribosomal subunit, where it forms part of the central protuberance. In the 70S ribosome it contacts protein S13 of the 30S subunit (bridge B1b), connecting the 2 subunits; this bridge is implicated in subunit movement. Contacts the P site tRNA; the 5S rRNA and some of its associated proteins might help stabilize positioning of ribosome-bound tRNAs.</text>
</comment>
<evidence type="ECO:0000256" key="5">
    <source>
        <dbReference type="ARBA" id="ARBA00058604"/>
    </source>
</evidence>
<dbReference type="Proteomes" id="UP000588112">
    <property type="component" value="Unassembled WGS sequence"/>
</dbReference>